<keyword evidence="3" id="KW-1185">Reference proteome</keyword>
<accession>V4L487</accession>
<dbReference type="KEGG" id="eus:EUTSA_v10003090mg"/>
<sequence>SKGENPKQTIKGTGTFLIERRITMTMISELPEDLLEEILFRVPARCVKRLGSTCERWNRLFKDKRFTTKHFHKAPKQFLNLMLIECRLSLMHNNLHRFLPVKVTSELNVIDPHSGFDQIWICRVFQCDGLLLCLTYETKPRLVVWNPCTGQTRLINCNKEYATYALGSYQDKTSNDISYKILSCNVYAKKQEFEIYETESNSWRILGVTLDFKLDYFHWGVSLKGKNYCIALDEKERDKN</sequence>
<evidence type="ECO:0000313" key="3">
    <source>
        <dbReference type="Proteomes" id="UP000030689"/>
    </source>
</evidence>
<feature type="domain" description="F-box" evidence="1">
    <location>
        <begin position="24"/>
        <end position="74"/>
    </location>
</feature>
<dbReference type="Pfam" id="PF07734">
    <property type="entry name" value="FBA_1"/>
    <property type="match status" value="1"/>
</dbReference>
<dbReference type="PANTHER" id="PTHR31672:SF13">
    <property type="entry name" value="F-BOX PROTEIN CPR30-LIKE"/>
    <property type="match status" value="1"/>
</dbReference>
<dbReference type="Proteomes" id="UP000030689">
    <property type="component" value="Unassembled WGS sequence"/>
</dbReference>
<proteinExistence type="predicted"/>
<protein>
    <recommendedName>
        <fullName evidence="1">F-box domain-containing protein</fullName>
    </recommendedName>
</protein>
<dbReference type="InterPro" id="IPR036047">
    <property type="entry name" value="F-box-like_dom_sf"/>
</dbReference>
<dbReference type="AlphaFoldDB" id="V4L487"/>
<dbReference type="InterPro" id="IPR050796">
    <property type="entry name" value="SCF_F-box_component"/>
</dbReference>
<dbReference type="Gene3D" id="1.20.1280.50">
    <property type="match status" value="1"/>
</dbReference>
<dbReference type="Pfam" id="PF00646">
    <property type="entry name" value="F-box"/>
    <property type="match status" value="1"/>
</dbReference>
<organism evidence="2 3">
    <name type="scientific">Eutrema salsugineum</name>
    <name type="common">Saltwater cress</name>
    <name type="synonym">Sisymbrium salsugineum</name>
    <dbReference type="NCBI Taxonomy" id="72664"/>
    <lineage>
        <taxon>Eukaryota</taxon>
        <taxon>Viridiplantae</taxon>
        <taxon>Streptophyta</taxon>
        <taxon>Embryophyta</taxon>
        <taxon>Tracheophyta</taxon>
        <taxon>Spermatophyta</taxon>
        <taxon>Magnoliopsida</taxon>
        <taxon>eudicotyledons</taxon>
        <taxon>Gunneridae</taxon>
        <taxon>Pentapetalae</taxon>
        <taxon>rosids</taxon>
        <taxon>malvids</taxon>
        <taxon>Brassicales</taxon>
        <taxon>Brassicaceae</taxon>
        <taxon>Eutremeae</taxon>
        <taxon>Eutrema</taxon>
    </lineage>
</organism>
<dbReference type="InterPro" id="IPR006527">
    <property type="entry name" value="F-box-assoc_dom_typ1"/>
</dbReference>
<dbReference type="Gramene" id="ESQ37097">
    <property type="protein sequence ID" value="ESQ37097"/>
    <property type="gene ID" value="EUTSA_v10003090mg"/>
</dbReference>
<gene>
    <name evidence="2" type="ORF">EUTSA_v10003090mg</name>
</gene>
<dbReference type="PANTHER" id="PTHR31672">
    <property type="entry name" value="BNACNNG10540D PROTEIN"/>
    <property type="match status" value="1"/>
</dbReference>
<dbReference type="SMART" id="SM00256">
    <property type="entry name" value="FBOX"/>
    <property type="match status" value="1"/>
</dbReference>
<feature type="non-terminal residue" evidence="2">
    <location>
        <position position="1"/>
    </location>
</feature>
<dbReference type="InterPro" id="IPR001810">
    <property type="entry name" value="F-box_dom"/>
</dbReference>
<dbReference type="SUPFAM" id="SSF81383">
    <property type="entry name" value="F-box domain"/>
    <property type="match status" value="1"/>
</dbReference>
<dbReference type="InterPro" id="IPR017451">
    <property type="entry name" value="F-box-assoc_interact_dom"/>
</dbReference>
<dbReference type="PROSITE" id="PS50181">
    <property type="entry name" value="FBOX"/>
    <property type="match status" value="1"/>
</dbReference>
<reference evidence="2 3" key="1">
    <citation type="journal article" date="2013" name="Front. Plant Sci.">
        <title>The Reference Genome of the Halophytic Plant Eutrema salsugineum.</title>
        <authorList>
            <person name="Yang R."/>
            <person name="Jarvis D.E."/>
            <person name="Chen H."/>
            <person name="Beilstein M.A."/>
            <person name="Grimwood J."/>
            <person name="Jenkins J."/>
            <person name="Shu S."/>
            <person name="Prochnik S."/>
            <person name="Xin M."/>
            <person name="Ma C."/>
            <person name="Schmutz J."/>
            <person name="Wing R.A."/>
            <person name="Mitchell-Olds T."/>
            <person name="Schumaker K.S."/>
            <person name="Wang X."/>
        </authorList>
    </citation>
    <scope>NUCLEOTIDE SEQUENCE [LARGE SCALE GENOMIC DNA]</scope>
</reference>
<evidence type="ECO:0000259" key="1">
    <source>
        <dbReference type="PROSITE" id="PS50181"/>
    </source>
</evidence>
<evidence type="ECO:0000313" key="2">
    <source>
        <dbReference type="EMBL" id="ESQ37097.1"/>
    </source>
</evidence>
<dbReference type="CDD" id="cd22157">
    <property type="entry name" value="F-box_AtFBW1-like"/>
    <property type="match status" value="1"/>
</dbReference>
<dbReference type="OrthoDB" id="1023386at2759"/>
<dbReference type="NCBIfam" id="TIGR01640">
    <property type="entry name" value="F_box_assoc_1"/>
    <property type="match status" value="1"/>
</dbReference>
<name>V4L487_EUTSA</name>
<dbReference type="EMBL" id="KI517609">
    <property type="protein sequence ID" value="ESQ37097.1"/>
    <property type="molecule type" value="Genomic_DNA"/>
</dbReference>